<dbReference type="InterPro" id="IPR050213">
    <property type="entry name" value="GST_superfamily"/>
</dbReference>
<dbReference type="OrthoDB" id="7203409at2"/>
<dbReference type="EMBL" id="NFZT01000007">
    <property type="protein sequence ID" value="OWV31791.1"/>
    <property type="molecule type" value="Genomic_DNA"/>
</dbReference>
<dbReference type="SUPFAM" id="SSF52833">
    <property type="entry name" value="Thioredoxin-like"/>
    <property type="match status" value="1"/>
</dbReference>
<accession>A0A219B0D8</accession>
<dbReference type="PANTHER" id="PTHR11571">
    <property type="entry name" value="GLUTATHIONE S-TRANSFERASE"/>
    <property type="match status" value="1"/>
</dbReference>
<evidence type="ECO:0000259" key="2">
    <source>
        <dbReference type="PROSITE" id="PS50405"/>
    </source>
</evidence>
<dbReference type="InterPro" id="IPR004045">
    <property type="entry name" value="Glutathione_S-Trfase_N"/>
</dbReference>
<dbReference type="Gene3D" id="3.40.30.10">
    <property type="entry name" value="Glutaredoxin"/>
    <property type="match status" value="1"/>
</dbReference>
<dbReference type="InterPro" id="IPR010987">
    <property type="entry name" value="Glutathione-S-Trfase_C-like"/>
</dbReference>
<protein>
    <submittedName>
        <fullName evidence="3">Glutathione S-transferase</fullName>
    </submittedName>
</protein>
<organism evidence="3 4">
    <name type="scientific">Pacificimonas flava</name>
    <dbReference type="NCBI Taxonomy" id="1234595"/>
    <lineage>
        <taxon>Bacteria</taxon>
        <taxon>Pseudomonadati</taxon>
        <taxon>Pseudomonadota</taxon>
        <taxon>Alphaproteobacteria</taxon>
        <taxon>Sphingomonadales</taxon>
        <taxon>Sphingosinicellaceae</taxon>
        <taxon>Pacificimonas</taxon>
    </lineage>
</organism>
<sequence length="232" mass="26474">MTYDFWYWPGIPGRGEFARIALEAGGIPYRERGRDEGADVWAKRDSYDATPPYAPPWLDTGELVIAQTANICLFLGDEHGLAPDGRKGRLWTHQLMLTIMDVTAEAHDTHHPIASSAYYDEQKDAAARRAEQFRKERIPKFLVHFQKALGTDLLFGGVTWSYADTGFYVLMSGLCHAFPKRMAALEDEFRPLFAHRDRIAKLPELQDYFKSERCLPFGEGIFRHYPELDGAD</sequence>
<dbReference type="GO" id="GO:0006749">
    <property type="term" value="P:glutathione metabolic process"/>
    <property type="evidence" value="ECO:0007669"/>
    <property type="project" value="TreeGrafter"/>
</dbReference>
<dbReference type="PANTHER" id="PTHR11571:SF263">
    <property type="entry name" value="GLUTATHIONE S-TRANSFERASE"/>
    <property type="match status" value="1"/>
</dbReference>
<dbReference type="InterPro" id="IPR036249">
    <property type="entry name" value="Thioredoxin-like_sf"/>
</dbReference>
<evidence type="ECO:0000259" key="1">
    <source>
        <dbReference type="PROSITE" id="PS50404"/>
    </source>
</evidence>
<dbReference type="InterPro" id="IPR036282">
    <property type="entry name" value="Glutathione-S-Trfase_C_sf"/>
</dbReference>
<dbReference type="Pfam" id="PF14497">
    <property type="entry name" value="GST_C_3"/>
    <property type="match status" value="1"/>
</dbReference>
<keyword evidence="3" id="KW-0808">Transferase</keyword>
<keyword evidence="4" id="KW-1185">Reference proteome</keyword>
<dbReference type="RefSeq" id="WP_088713588.1">
    <property type="nucleotide sequence ID" value="NZ_NFZT01000007.1"/>
</dbReference>
<dbReference type="Proteomes" id="UP000198462">
    <property type="component" value="Unassembled WGS sequence"/>
</dbReference>
<dbReference type="AlphaFoldDB" id="A0A219B0D8"/>
<comment type="caution">
    <text evidence="3">The sequence shown here is derived from an EMBL/GenBank/DDBJ whole genome shotgun (WGS) entry which is preliminary data.</text>
</comment>
<feature type="domain" description="GST C-terminal" evidence="2">
    <location>
        <begin position="92"/>
        <end position="217"/>
    </location>
</feature>
<gene>
    <name evidence="3" type="ORF">B5C34_14875</name>
</gene>
<dbReference type="GO" id="GO:0004364">
    <property type="term" value="F:glutathione transferase activity"/>
    <property type="evidence" value="ECO:0007669"/>
    <property type="project" value="TreeGrafter"/>
</dbReference>
<dbReference type="CDD" id="cd03192">
    <property type="entry name" value="GST_C_Sigma_like"/>
    <property type="match status" value="1"/>
</dbReference>
<dbReference type="PROSITE" id="PS50405">
    <property type="entry name" value="GST_CTER"/>
    <property type="match status" value="1"/>
</dbReference>
<name>A0A219B0D8_9SPHN</name>
<reference evidence="4" key="1">
    <citation type="submission" date="2017-05" db="EMBL/GenBank/DDBJ databases">
        <authorList>
            <person name="Lin X."/>
        </authorList>
    </citation>
    <scope>NUCLEOTIDE SEQUENCE [LARGE SCALE GENOMIC DNA]</scope>
    <source>
        <strain evidence="4">JLT2012</strain>
    </source>
</reference>
<evidence type="ECO:0000313" key="3">
    <source>
        <dbReference type="EMBL" id="OWV31791.1"/>
    </source>
</evidence>
<dbReference type="InterPro" id="IPR004046">
    <property type="entry name" value="GST_C"/>
</dbReference>
<proteinExistence type="predicted"/>
<feature type="domain" description="GST N-terminal" evidence="1">
    <location>
        <begin position="1"/>
        <end position="83"/>
    </location>
</feature>
<evidence type="ECO:0000313" key="4">
    <source>
        <dbReference type="Proteomes" id="UP000198462"/>
    </source>
</evidence>
<dbReference type="Gene3D" id="1.20.1050.10">
    <property type="match status" value="1"/>
</dbReference>
<dbReference type="PROSITE" id="PS50404">
    <property type="entry name" value="GST_NTER"/>
    <property type="match status" value="1"/>
</dbReference>
<dbReference type="SUPFAM" id="SSF47616">
    <property type="entry name" value="GST C-terminal domain-like"/>
    <property type="match status" value="1"/>
</dbReference>